<dbReference type="SUPFAM" id="SSF81665">
    <property type="entry name" value="Calcium ATPase, transmembrane domain M"/>
    <property type="match status" value="1"/>
</dbReference>
<dbReference type="Gene3D" id="2.70.150.10">
    <property type="entry name" value="Calcium-transporting ATPase, cytoplasmic transduction domain A"/>
    <property type="match status" value="1"/>
</dbReference>
<dbReference type="PANTHER" id="PTHR43294">
    <property type="entry name" value="SODIUM/POTASSIUM-TRANSPORTING ATPASE SUBUNIT ALPHA"/>
    <property type="match status" value="1"/>
</dbReference>
<dbReference type="InterPro" id="IPR006068">
    <property type="entry name" value="ATPase_P-typ_cation-transptr_C"/>
</dbReference>
<keyword evidence="6" id="KW-1278">Translocase</keyword>
<sequence>MTYATLPDLTSRREALVGSEGVGLTEEEARLRLAQFGPNSLPEPRASSLAITFVRQFRSPLIYILLAAALVSLLLSDLQDALFIGIVLIANGIIGSLQEHTATKAALALRRLEQPYANVIRDGRLREIDARLLVPGDRVAIEAGGRVPADIRLLWATDLVCDESLLTGESAPVHKSGPVQAAPGEGERPMAFAGTLVTRGRGRGVVVATGATTEMGKIAAEIGKASFAKPPLMIRLERFSQLIAWIVAAAIALLVLVGIARAMTLNELFMMSVGLAVSAIPEGLPIAISVALAISMRRMAKAHVIVRRMPAVEALGSCTMIATDKTGTLTLNELTVTDIRLPDGTDIVCDTGADLDACTIRGDGTPPAEARKRAIALLKAASLPNEGSLVKEANGWTAVGDTVDVALLAAAHKAGLPREAIEDDYPLVARIPYEPDLKYAASFHRHADSIRIFVKGAAETLIDMADRMDMAGRAEPIDRELLLRQKVEMAARGLRVLAFAEGETAIEADGGFGRHLLVDLVFLGLAGMQDPVRPEVPQAIRDCHTAGVDVAMVTGDDPRTAAAIASEAGLIFTDNQVVTGEEVRRAEEKGQESLDGLTRDGRIYARVAPSQKLAIVLSLARNGHFVAVTGDGVNDAPALKHAHIGVAMGRKGTEVAKESADIVITDDNFASIVSGIREGRVAYANIRKVIFMLMSTGAAELLLFLLAIPLGMPMPLLPVQLLWLNLVTNGIQDIALASENPEGDELSRAPRRPSEPIFDRLMIRRIWQSTLVMGAGGFAMFYVLLKQGYGETEARNLLLLLFVLFENFQTLTSRSERKSIFALGFLANPLLLASIVAAQALHIAAMYTPWLREVLRLSPISLLEWAMLLLAASSIFFVMEFDKWRVRSRPADMRAS</sequence>
<dbReference type="Gene3D" id="3.40.50.1000">
    <property type="entry name" value="HAD superfamily/HAD-like"/>
    <property type="match status" value="1"/>
</dbReference>
<evidence type="ECO:0000256" key="9">
    <source>
        <dbReference type="SAM" id="Phobius"/>
    </source>
</evidence>
<keyword evidence="4" id="KW-0547">Nucleotide-binding</keyword>
<dbReference type="PANTHER" id="PTHR43294:SF20">
    <property type="entry name" value="P-TYPE ATPASE"/>
    <property type="match status" value="1"/>
</dbReference>
<feature type="transmembrane region" description="Helical" evidence="9">
    <location>
        <begin position="57"/>
        <end position="75"/>
    </location>
</feature>
<dbReference type="InterPro" id="IPR018303">
    <property type="entry name" value="ATPase_P-typ_P_site"/>
</dbReference>
<keyword evidence="5" id="KW-0067">ATP-binding</keyword>
<dbReference type="SMART" id="SM00831">
    <property type="entry name" value="Cation_ATPase_N"/>
    <property type="match status" value="1"/>
</dbReference>
<dbReference type="AlphaFoldDB" id="A0A178XK38"/>
<evidence type="ECO:0000256" key="1">
    <source>
        <dbReference type="ARBA" id="ARBA00004141"/>
    </source>
</evidence>
<evidence type="ECO:0000313" key="11">
    <source>
        <dbReference type="EMBL" id="OAP35609.1"/>
    </source>
</evidence>
<dbReference type="InterPro" id="IPR050510">
    <property type="entry name" value="Cation_transp_ATPase_P-type"/>
</dbReference>
<dbReference type="PRINTS" id="PR00119">
    <property type="entry name" value="CATATPASE"/>
</dbReference>
<comment type="subcellular location">
    <subcellularLocation>
        <location evidence="1">Membrane</location>
        <topology evidence="1">Multi-pass membrane protein</topology>
    </subcellularLocation>
</comment>
<feature type="transmembrane region" description="Helical" evidence="9">
    <location>
        <begin position="857"/>
        <end position="879"/>
    </location>
</feature>
<dbReference type="InterPro" id="IPR023299">
    <property type="entry name" value="ATPase_P-typ_cyto_dom_N"/>
</dbReference>
<protein>
    <submittedName>
        <fullName evidence="11">HAD family hydrolase</fullName>
    </submittedName>
</protein>
<evidence type="ECO:0000256" key="6">
    <source>
        <dbReference type="ARBA" id="ARBA00022967"/>
    </source>
</evidence>
<dbReference type="GO" id="GO:0030007">
    <property type="term" value="P:intracellular potassium ion homeostasis"/>
    <property type="evidence" value="ECO:0007669"/>
    <property type="project" value="TreeGrafter"/>
</dbReference>
<dbReference type="PRINTS" id="PR00120">
    <property type="entry name" value="HATPASE"/>
</dbReference>
<evidence type="ECO:0000256" key="4">
    <source>
        <dbReference type="ARBA" id="ARBA00022741"/>
    </source>
</evidence>
<dbReference type="PROSITE" id="PS00154">
    <property type="entry name" value="ATPASE_E1_E2"/>
    <property type="match status" value="1"/>
</dbReference>
<dbReference type="SUPFAM" id="SSF81653">
    <property type="entry name" value="Calcium ATPase, transduction domain A"/>
    <property type="match status" value="1"/>
</dbReference>
<comment type="similarity">
    <text evidence="2">Belongs to the cation transport ATPase (P-type) (TC 3.A.3) family. Type IIA subfamily.</text>
</comment>
<dbReference type="Gene3D" id="3.40.1110.10">
    <property type="entry name" value="Calcium-transporting ATPase, cytoplasmic domain N"/>
    <property type="match status" value="1"/>
</dbReference>
<dbReference type="GO" id="GO:0005524">
    <property type="term" value="F:ATP binding"/>
    <property type="evidence" value="ECO:0007669"/>
    <property type="project" value="UniProtKB-KW"/>
</dbReference>
<dbReference type="GO" id="GO:0005391">
    <property type="term" value="F:P-type sodium:potassium-exchanging transporter activity"/>
    <property type="evidence" value="ECO:0007669"/>
    <property type="project" value="TreeGrafter"/>
</dbReference>
<dbReference type="GO" id="GO:1902600">
    <property type="term" value="P:proton transmembrane transport"/>
    <property type="evidence" value="ECO:0007669"/>
    <property type="project" value="TreeGrafter"/>
</dbReference>
<dbReference type="InterPro" id="IPR008250">
    <property type="entry name" value="ATPase_P-typ_transduc_dom_A_sf"/>
</dbReference>
<dbReference type="OrthoDB" id="391538at2"/>
<feature type="transmembrane region" description="Helical" evidence="9">
    <location>
        <begin position="81"/>
        <end position="97"/>
    </location>
</feature>
<dbReference type="InterPro" id="IPR023298">
    <property type="entry name" value="ATPase_P-typ_TM_dom_sf"/>
</dbReference>
<keyword evidence="3 9" id="KW-0812">Transmembrane</keyword>
<dbReference type="GO" id="GO:0036376">
    <property type="term" value="P:sodium ion export across plasma membrane"/>
    <property type="evidence" value="ECO:0007669"/>
    <property type="project" value="TreeGrafter"/>
</dbReference>
<feature type="transmembrane region" description="Helical" evidence="9">
    <location>
        <begin position="689"/>
        <end position="712"/>
    </location>
</feature>
<dbReference type="GO" id="GO:0016887">
    <property type="term" value="F:ATP hydrolysis activity"/>
    <property type="evidence" value="ECO:0007669"/>
    <property type="project" value="InterPro"/>
</dbReference>
<reference evidence="11 12" key="1">
    <citation type="journal article" date="2016" name="Int. J. Syst. Evol. Microbiol.">
        <title>Ensifer glycinis sp. nov., an novel rhizobial species associated with Glycine spp.</title>
        <authorList>
            <person name="Yan H."/>
            <person name="Yan J."/>
            <person name="Sui X.H."/>
            <person name="Wang E.T."/>
            <person name="Chen W.X."/>
            <person name="Zhang X.X."/>
            <person name="Chen W.F."/>
        </authorList>
    </citation>
    <scope>NUCLEOTIDE SEQUENCE [LARGE SCALE GENOMIC DNA]</scope>
    <source>
        <strain evidence="11 12">CCBAU 23380</strain>
    </source>
</reference>
<organism evidence="11 12">
    <name type="scientific">Sinorhizobium glycinis</name>
    <dbReference type="NCBI Taxonomy" id="1472378"/>
    <lineage>
        <taxon>Bacteria</taxon>
        <taxon>Pseudomonadati</taxon>
        <taxon>Pseudomonadota</taxon>
        <taxon>Alphaproteobacteria</taxon>
        <taxon>Hyphomicrobiales</taxon>
        <taxon>Rhizobiaceae</taxon>
        <taxon>Sinorhizobium/Ensifer group</taxon>
        <taxon>Sinorhizobium</taxon>
    </lineage>
</organism>
<dbReference type="Proteomes" id="UP000094025">
    <property type="component" value="Unassembled WGS sequence"/>
</dbReference>
<dbReference type="RefSeq" id="WP_014857930.1">
    <property type="nucleotide sequence ID" value="NZ_LPUX01000066.1"/>
</dbReference>
<dbReference type="EMBL" id="LPUX01000066">
    <property type="protein sequence ID" value="OAP35609.1"/>
    <property type="molecule type" value="Genomic_DNA"/>
</dbReference>
<dbReference type="SUPFAM" id="SSF56784">
    <property type="entry name" value="HAD-like"/>
    <property type="match status" value="1"/>
</dbReference>
<accession>A0A178XK38</accession>
<dbReference type="Pfam" id="PF00689">
    <property type="entry name" value="Cation_ATPase_C"/>
    <property type="match status" value="1"/>
</dbReference>
<dbReference type="GO" id="GO:0006883">
    <property type="term" value="P:intracellular sodium ion homeostasis"/>
    <property type="evidence" value="ECO:0007669"/>
    <property type="project" value="TreeGrafter"/>
</dbReference>
<dbReference type="InterPro" id="IPR044492">
    <property type="entry name" value="P_typ_ATPase_HD_dom"/>
</dbReference>
<dbReference type="GO" id="GO:0005886">
    <property type="term" value="C:plasma membrane"/>
    <property type="evidence" value="ECO:0007669"/>
    <property type="project" value="TreeGrafter"/>
</dbReference>
<keyword evidence="11" id="KW-0378">Hydrolase</keyword>
<dbReference type="Pfam" id="PF00690">
    <property type="entry name" value="Cation_ATPase_N"/>
    <property type="match status" value="1"/>
</dbReference>
<dbReference type="Pfam" id="PF13246">
    <property type="entry name" value="Cation_ATPase"/>
    <property type="match status" value="1"/>
</dbReference>
<dbReference type="GO" id="GO:1990573">
    <property type="term" value="P:potassium ion import across plasma membrane"/>
    <property type="evidence" value="ECO:0007669"/>
    <property type="project" value="TreeGrafter"/>
</dbReference>
<dbReference type="InterPro" id="IPR001757">
    <property type="entry name" value="P_typ_ATPase"/>
</dbReference>
<feature type="transmembrane region" description="Helical" evidence="9">
    <location>
        <begin position="269"/>
        <end position="294"/>
    </location>
</feature>
<dbReference type="SFLD" id="SFLDG00002">
    <property type="entry name" value="C1.7:_P-type_atpase_like"/>
    <property type="match status" value="1"/>
</dbReference>
<name>A0A178XK38_9HYPH</name>
<feature type="domain" description="Cation-transporting P-type ATPase N-terminal" evidence="10">
    <location>
        <begin position="8"/>
        <end position="77"/>
    </location>
</feature>
<evidence type="ECO:0000256" key="8">
    <source>
        <dbReference type="ARBA" id="ARBA00023136"/>
    </source>
</evidence>
<dbReference type="InterPro" id="IPR004014">
    <property type="entry name" value="ATPase_P-typ_cation-transptr_N"/>
</dbReference>
<keyword evidence="7 9" id="KW-1133">Transmembrane helix</keyword>
<evidence type="ECO:0000256" key="2">
    <source>
        <dbReference type="ARBA" id="ARBA00005675"/>
    </source>
</evidence>
<dbReference type="SFLD" id="SFLDS00003">
    <property type="entry name" value="Haloacid_Dehalogenase"/>
    <property type="match status" value="1"/>
</dbReference>
<evidence type="ECO:0000256" key="3">
    <source>
        <dbReference type="ARBA" id="ARBA00022692"/>
    </source>
</evidence>
<dbReference type="InterPro" id="IPR036412">
    <property type="entry name" value="HAD-like_sf"/>
</dbReference>
<feature type="transmembrane region" description="Helical" evidence="9">
    <location>
        <begin position="766"/>
        <end position="785"/>
    </location>
</feature>
<dbReference type="Pfam" id="PF00122">
    <property type="entry name" value="E1-E2_ATPase"/>
    <property type="match status" value="1"/>
</dbReference>
<evidence type="ECO:0000259" key="10">
    <source>
        <dbReference type="SMART" id="SM00831"/>
    </source>
</evidence>
<dbReference type="Gene3D" id="1.20.1110.10">
    <property type="entry name" value="Calcium-transporting ATPase, transmembrane domain"/>
    <property type="match status" value="1"/>
</dbReference>
<evidence type="ECO:0000256" key="7">
    <source>
        <dbReference type="ARBA" id="ARBA00022989"/>
    </source>
</evidence>
<dbReference type="NCBIfam" id="TIGR01494">
    <property type="entry name" value="ATPase_P-type"/>
    <property type="match status" value="2"/>
</dbReference>
<gene>
    <name evidence="11" type="ORF">AU381_11895</name>
</gene>
<feature type="transmembrane region" description="Helical" evidence="9">
    <location>
        <begin position="242"/>
        <end position="263"/>
    </location>
</feature>
<dbReference type="SFLD" id="SFLDF00027">
    <property type="entry name" value="p-type_atpase"/>
    <property type="match status" value="1"/>
</dbReference>
<evidence type="ECO:0000256" key="5">
    <source>
        <dbReference type="ARBA" id="ARBA00022840"/>
    </source>
</evidence>
<dbReference type="Pfam" id="PF08282">
    <property type="entry name" value="Hydrolase_3"/>
    <property type="match status" value="1"/>
</dbReference>
<feature type="transmembrane region" description="Helical" evidence="9">
    <location>
        <begin position="820"/>
        <end position="845"/>
    </location>
</feature>
<dbReference type="SUPFAM" id="SSF81660">
    <property type="entry name" value="Metal cation-transporting ATPase, ATP-binding domain N"/>
    <property type="match status" value="1"/>
</dbReference>
<keyword evidence="8 9" id="KW-0472">Membrane</keyword>
<dbReference type="InterPro" id="IPR059000">
    <property type="entry name" value="ATPase_P-type_domA"/>
</dbReference>
<comment type="caution">
    <text evidence="11">The sequence shown here is derived from an EMBL/GenBank/DDBJ whole genome shotgun (WGS) entry which is preliminary data.</text>
</comment>
<proteinExistence type="inferred from homology"/>
<keyword evidence="12" id="KW-1185">Reference proteome</keyword>
<dbReference type="STRING" id="1472378.AU381_11895"/>
<evidence type="ECO:0000313" key="12">
    <source>
        <dbReference type="Proteomes" id="UP000094025"/>
    </source>
</evidence>
<dbReference type="InterPro" id="IPR023214">
    <property type="entry name" value="HAD_sf"/>
</dbReference>